<evidence type="ECO:0000256" key="1">
    <source>
        <dbReference type="SAM" id="MobiDB-lite"/>
    </source>
</evidence>
<feature type="region of interest" description="Disordered" evidence="1">
    <location>
        <begin position="1"/>
        <end position="94"/>
    </location>
</feature>
<gene>
    <name evidence="2" type="ORF">J2D73_19180</name>
</gene>
<dbReference type="Proteomes" id="UP000664771">
    <property type="component" value="Unassembled WGS sequence"/>
</dbReference>
<accession>A0ABS3M195</accession>
<keyword evidence="3" id="KW-1185">Reference proteome</keyword>
<organism evidence="2 3">
    <name type="scientific">Acetobacter sacchari</name>
    <dbReference type="NCBI Taxonomy" id="2661687"/>
    <lineage>
        <taxon>Bacteria</taxon>
        <taxon>Pseudomonadati</taxon>
        <taxon>Pseudomonadota</taxon>
        <taxon>Alphaproteobacteria</taxon>
        <taxon>Acetobacterales</taxon>
        <taxon>Acetobacteraceae</taxon>
        <taxon>Acetobacter</taxon>
    </lineage>
</organism>
<dbReference type="RefSeq" id="WP_207883943.1">
    <property type="nucleotide sequence ID" value="NZ_JAFVMF010000035.1"/>
</dbReference>
<dbReference type="EMBL" id="JAFVMF010000035">
    <property type="protein sequence ID" value="MBO1361909.1"/>
    <property type="molecule type" value="Genomic_DNA"/>
</dbReference>
<feature type="compositionally biased region" description="Basic and acidic residues" evidence="1">
    <location>
        <begin position="51"/>
        <end position="94"/>
    </location>
</feature>
<name>A0ABS3M195_9PROT</name>
<protein>
    <recommendedName>
        <fullName evidence="4">Scaffolding protein</fullName>
    </recommendedName>
</protein>
<evidence type="ECO:0008006" key="4">
    <source>
        <dbReference type="Google" id="ProtNLM"/>
    </source>
</evidence>
<reference evidence="2 3" key="1">
    <citation type="submission" date="2021-03" db="EMBL/GenBank/DDBJ databases">
        <title>The complete genome sequence of Acetobacter sacchari TBRC 11175.</title>
        <authorList>
            <person name="Charoenyingcharoen P."/>
            <person name="Yukphan P."/>
        </authorList>
    </citation>
    <scope>NUCLEOTIDE SEQUENCE [LARGE SCALE GENOMIC DNA]</scope>
    <source>
        <strain evidence="2 3">TBRC 11175</strain>
    </source>
</reference>
<comment type="caution">
    <text evidence="2">The sequence shown here is derived from an EMBL/GenBank/DDBJ whole genome shotgun (WGS) entry which is preliminary data.</text>
</comment>
<proteinExistence type="predicted"/>
<feature type="region of interest" description="Disordered" evidence="1">
    <location>
        <begin position="208"/>
        <end position="246"/>
    </location>
</feature>
<sequence>MSETLTLETPAVDIVTDAPALDTQIETPENGGEQPEAAPAKQDETPAWARRRFDELTGARRAAERENSSLKEELEETRRALAAARGEEVQTRHLTEDQIRAEERQRFDGQQSERAFGARTDVIASALAAAHGPDAVGRATSLLTERAGLDFTNTNHRSVIEDISDLPNSGDVYYALAHDPDAASAILDASPRRQYALLMDFAGKLKKPETQATQAAPAPQVSKAPAPVNAPTGAAKSGKRSIYDPNISPAEFDRLWKSGVRS</sequence>
<evidence type="ECO:0000313" key="2">
    <source>
        <dbReference type="EMBL" id="MBO1361909.1"/>
    </source>
</evidence>
<feature type="compositionally biased region" description="Low complexity" evidence="1">
    <location>
        <begin position="210"/>
        <end position="220"/>
    </location>
</feature>
<evidence type="ECO:0000313" key="3">
    <source>
        <dbReference type="Proteomes" id="UP000664771"/>
    </source>
</evidence>